<dbReference type="RefSeq" id="WP_147870725.1">
    <property type="nucleotide sequence ID" value="NZ_CP036264.1"/>
</dbReference>
<keyword evidence="1" id="KW-1133">Transmembrane helix</keyword>
<proteinExistence type="predicted"/>
<keyword evidence="1" id="KW-0812">Transmembrane</keyword>
<feature type="transmembrane region" description="Helical" evidence="1">
    <location>
        <begin position="12"/>
        <end position="39"/>
    </location>
</feature>
<feature type="transmembrane region" description="Helical" evidence="1">
    <location>
        <begin position="93"/>
        <end position="118"/>
    </location>
</feature>
<keyword evidence="3" id="KW-1185">Reference proteome</keyword>
<dbReference type="EMBL" id="CP036264">
    <property type="protein sequence ID" value="QEG01687.1"/>
    <property type="molecule type" value="Genomic_DNA"/>
</dbReference>
<protein>
    <submittedName>
        <fullName evidence="2">Uncharacterized protein</fullName>
    </submittedName>
</protein>
<dbReference type="AlphaFoldDB" id="A0A5B9MP23"/>
<name>A0A5B9MP23_9BACT</name>
<reference evidence="2 3" key="1">
    <citation type="submission" date="2019-02" db="EMBL/GenBank/DDBJ databases">
        <title>Planctomycetal bacteria perform biofilm scaping via a novel small molecule.</title>
        <authorList>
            <person name="Jeske O."/>
            <person name="Boedeker C."/>
            <person name="Wiegand S."/>
            <person name="Breitling P."/>
            <person name="Kallscheuer N."/>
            <person name="Jogler M."/>
            <person name="Rohde M."/>
            <person name="Petersen J."/>
            <person name="Medema M.H."/>
            <person name="Surup F."/>
            <person name="Jogler C."/>
        </authorList>
    </citation>
    <scope>NUCLEOTIDE SEQUENCE [LARGE SCALE GENOMIC DNA]</scope>
    <source>
        <strain evidence="2 3">Mal15</strain>
    </source>
</reference>
<evidence type="ECO:0000313" key="2">
    <source>
        <dbReference type="EMBL" id="QEG01687.1"/>
    </source>
</evidence>
<keyword evidence="1" id="KW-0472">Membrane</keyword>
<sequence length="226" mass="24910">MRNLMSWGSMLCFSIIAQIQTFLFCGLACGYAFGVYAYLNLMRYEFIPQELRQASGQEDVLTGVYIEQWEGVSQAARVGDVREVVQQMPIVGWYFLVGFAVGAVVFVMIVNLATIYQLRRLAAGASRLVDDLGAEPLLSFSDAGSLDQICRELLVDAVETLSHLSKSKLKVLVKCLVESFQSGDGVNVDQATYLRYLAARWDVATPLAPVAMISQSAGPVRLSFTR</sequence>
<dbReference type="Proteomes" id="UP000321353">
    <property type="component" value="Chromosome"/>
</dbReference>
<evidence type="ECO:0000256" key="1">
    <source>
        <dbReference type="SAM" id="Phobius"/>
    </source>
</evidence>
<accession>A0A5B9MP23</accession>
<dbReference type="KEGG" id="smam:Mal15_57650"/>
<organism evidence="2 3">
    <name type="scientific">Stieleria maiorica</name>
    <dbReference type="NCBI Taxonomy" id="2795974"/>
    <lineage>
        <taxon>Bacteria</taxon>
        <taxon>Pseudomonadati</taxon>
        <taxon>Planctomycetota</taxon>
        <taxon>Planctomycetia</taxon>
        <taxon>Pirellulales</taxon>
        <taxon>Pirellulaceae</taxon>
        <taxon>Stieleria</taxon>
    </lineage>
</organism>
<gene>
    <name evidence="2" type="ORF">Mal15_57650</name>
</gene>
<evidence type="ECO:0000313" key="3">
    <source>
        <dbReference type="Proteomes" id="UP000321353"/>
    </source>
</evidence>